<organism evidence="2 3">
    <name type="scientific">Actinacidiphila cocklensis</name>
    <dbReference type="NCBI Taxonomy" id="887465"/>
    <lineage>
        <taxon>Bacteria</taxon>
        <taxon>Bacillati</taxon>
        <taxon>Actinomycetota</taxon>
        <taxon>Actinomycetes</taxon>
        <taxon>Kitasatosporales</taxon>
        <taxon>Streptomycetaceae</taxon>
        <taxon>Actinacidiphila</taxon>
    </lineage>
</organism>
<dbReference type="InterPro" id="IPR029058">
    <property type="entry name" value="AB_hydrolase_fold"/>
</dbReference>
<evidence type="ECO:0008006" key="4">
    <source>
        <dbReference type="Google" id="ProtNLM"/>
    </source>
</evidence>
<dbReference type="Proteomes" id="UP001152519">
    <property type="component" value="Unassembled WGS sequence"/>
</dbReference>
<reference evidence="2" key="1">
    <citation type="submission" date="2021-05" db="EMBL/GenBank/DDBJ databases">
        <authorList>
            <person name="Arsene-Ploetze F."/>
        </authorList>
    </citation>
    <scope>NUCLEOTIDE SEQUENCE</scope>
    <source>
        <strain evidence="2">DSM 42138</strain>
    </source>
</reference>
<comment type="caution">
    <text evidence="2">The sequence shown here is derived from an EMBL/GenBank/DDBJ whole genome shotgun (WGS) entry which is preliminary data.</text>
</comment>
<keyword evidence="3" id="KW-1185">Reference proteome</keyword>
<dbReference type="InterPro" id="IPR038081">
    <property type="entry name" value="CalX-like_sf"/>
</dbReference>
<dbReference type="AlphaFoldDB" id="A0A9W4DN27"/>
<dbReference type="SUPFAM" id="SSF141072">
    <property type="entry name" value="CalX-like"/>
    <property type="match status" value="1"/>
</dbReference>
<accession>A0A9W4DN27</accession>
<protein>
    <recommendedName>
        <fullName evidence="4">Secreted protein</fullName>
    </recommendedName>
</protein>
<dbReference type="EMBL" id="CAJSLV010000048">
    <property type="protein sequence ID" value="CAG6392989.1"/>
    <property type="molecule type" value="Genomic_DNA"/>
</dbReference>
<dbReference type="SUPFAM" id="SSF53474">
    <property type="entry name" value="alpha/beta-Hydrolases"/>
    <property type="match status" value="1"/>
</dbReference>
<evidence type="ECO:0000256" key="1">
    <source>
        <dbReference type="SAM" id="MobiDB-lite"/>
    </source>
</evidence>
<gene>
    <name evidence="2" type="ORF">SCOCK_20020</name>
</gene>
<evidence type="ECO:0000313" key="3">
    <source>
        <dbReference type="Proteomes" id="UP001152519"/>
    </source>
</evidence>
<feature type="region of interest" description="Disordered" evidence="1">
    <location>
        <begin position="883"/>
        <end position="909"/>
    </location>
</feature>
<dbReference type="Gene3D" id="3.40.50.1820">
    <property type="entry name" value="alpha/beta hydrolase"/>
    <property type="match status" value="1"/>
</dbReference>
<dbReference type="Gene3D" id="2.60.40.2030">
    <property type="match status" value="1"/>
</dbReference>
<dbReference type="RefSeq" id="WP_251488218.1">
    <property type="nucleotide sequence ID" value="NZ_CAJSLV010000048.1"/>
</dbReference>
<sequence length="909" mass="93322">MNRTALGNGTARANRRISGRPLRRPLTALTAGLLVIGGSTAAALPAAAAAPGSPAPAVVAEGDGWTVARAAAGYTVSLRLDTALPVRDDVPELLADGADLGPAAESADGRTLTATTTDPAVADASSIAWQWSTGGRSTADGPTSLTSAADQLRSWRKTLDTARAHGRPAPVAPGGSGSTTADPTTVGTGKYTVADYDFGAQSIPLADIGGIRGELEGRIYLPADHRPHPLVIFLHGRHSACYNTTTLKGASGWPCPAGTTPILSYAGYDGAGEALAADGYTVVSISANAVNANDNQLSPDDGAATRGQLVLDTLTMLKAADSGRTVGYHDAATDRDVTLDQALAAGRTTYPGGTLTAGGLAGTMDFGSIGLMGHSRGGEGVVTAATLNEALPHPWSIKSVFALAPIDFTRATLPDVVTTTLLPYCDGDVSDQQGQHFYADSRDGTFADDVQRSDIWVMGTDHDFYNSSWTPPYPAASDDWSKADDPVCGTSATALASGQNIRLTAAQQYQVGSAYIAGFFEASLGRQARFQGMFDGSGQEPPSVSGYADVRTVAQQPQSSRSDIATFQAASPLVTATGDVAASVCANMYGRTVPEALPACTNPGSTLAKQQVPYWTPANYAPNVPLNPMTHLTWTGTQGGVSVAVPPGRRDVSRYDEMTVGMSPDESVTTGTDLTLSVTDASGHRWSSPVSALNRWGVDRMPASTSTTLGKIVLQQVHVPTSALRKAGLDLRRVASVGFAPAVGADGSTSGGAYLSDLGFDTKALGTPHSRQRSTVNVASTAVEEGSGPATDQVAVYLSRPSATPVSAWFTVLGSATGALAPAMSQVTFPPGTTCRAVQVPMTGDSLPGATPTTSFKIAVSNSSGAVLGDHDFGTITVREDDGVTGTAAPAPPVPPQGDVCAPYQHGHH</sequence>
<evidence type="ECO:0000313" key="2">
    <source>
        <dbReference type="EMBL" id="CAG6392989.1"/>
    </source>
</evidence>
<proteinExistence type="predicted"/>
<name>A0A9W4DN27_9ACTN</name>
<feature type="region of interest" description="Disordered" evidence="1">
    <location>
        <begin position="165"/>
        <end position="184"/>
    </location>
</feature>